<proteinExistence type="predicted"/>
<dbReference type="Proteomes" id="UP000518266">
    <property type="component" value="Unassembled WGS sequence"/>
</dbReference>
<reference evidence="2 3" key="1">
    <citation type="submission" date="2020-03" db="EMBL/GenBank/DDBJ databases">
        <title>Dissostichus mawsoni Genome sequencing and assembly.</title>
        <authorList>
            <person name="Park H."/>
        </authorList>
    </citation>
    <scope>NUCLEOTIDE SEQUENCE [LARGE SCALE GENOMIC DNA]</scope>
    <source>
        <strain evidence="2">DM0001</strain>
        <tissue evidence="2">Muscle</tissue>
    </source>
</reference>
<gene>
    <name evidence="2" type="ORF">F7725_002489</name>
</gene>
<comment type="caution">
    <text evidence="2">The sequence shown here is derived from an EMBL/GenBank/DDBJ whole genome shotgun (WGS) entry which is preliminary data.</text>
</comment>
<evidence type="ECO:0000313" key="2">
    <source>
        <dbReference type="EMBL" id="KAF3843640.1"/>
    </source>
</evidence>
<evidence type="ECO:0000313" key="3">
    <source>
        <dbReference type="Proteomes" id="UP000518266"/>
    </source>
</evidence>
<evidence type="ECO:0000256" key="1">
    <source>
        <dbReference type="SAM" id="MobiDB-lite"/>
    </source>
</evidence>
<feature type="region of interest" description="Disordered" evidence="1">
    <location>
        <begin position="1"/>
        <end position="34"/>
    </location>
</feature>
<keyword evidence="3" id="KW-1185">Reference proteome</keyword>
<protein>
    <submittedName>
        <fullName evidence="2">Uncharacterized protein</fullName>
    </submittedName>
</protein>
<dbReference type="AlphaFoldDB" id="A0A7J5Y2Q0"/>
<sequence length="71" mass="7705">MADRCPPLSGRARHHQIQAPLQSSGPPSSSSLTGSCVPLSVCRYPDDYIVQSEMLGKVKAGLQANLKKRHF</sequence>
<dbReference type="EMBL" id="JAAKFY010000018">
    <property type="protein sequence ID" value="KAF3843640.1"/>
    <property type="molecule type" value="Genomic_DNA"/>
</dbReference>
<accession>A0A7J5Y2Q0</accession>
<organism evidence="2 3">
    <name type="scientific">Dissostichus mawsoni</name>
    <name type="common">Antarctic cod</name>
    <dbReference type="NCBI Taxonomy" id="36200"/>
    <lineage>
        <taxon>Eukaryota</taxon>
        <taxon>Metazoa</taxon>
        <taxon>Chordata</taxon>
        <taxon>Craniata</taxon>
        <taxon>Vertebrata</taxon>
        <taxon>Euteleostomi</taxon>
        <taxon>Actinopterygii</taxon>
        <taxon>Neopterygii</taxon>
        <taxon>Teleostei</taxon>
        <taxon>Neoteleostei</taxon>
        <taxon>Acanthomorphata</taxon>
        <taxon>Eupercaria</taxon>
        <taxon>Perciformes</taxon>
        <taxon>Notothenioidei</taxon>
        <taxon>Nototheniidae</taxon>
        <taxon>Dissostichus</taxon>
    </lineage>
</organism>
<name>A0A7J5Y2Q0_DISMA</name>
<feature type="compositionally biased region" description="Low complexity" evidence="1">
    <location>
        <begin position="20"/>
        <end position="34"/>
    </location>
</feature>